<accession>A0A1E4TW75</accession>
<dbReference type="InterPro" id="IPR015919">
    <property type="entry name" value="Cadherin-like_sf"/>
</dbReference>
<dbReference type="Proteomes" id="UP000094236">
    <property type="component" value="Unassembled WGS sequence"/>
</dbReference>
<dbReference type="SMART" id="SM00736">
    <property type="entry name" value="CADG"/>
    <property type="match status" value="3"/>
</dbReference>
<name>A0A1E4TW75_PACTA</name>
<dbReference type="InterPro" id="IPR006644">
    <property type="entry name" value="Cadg"/>
</dbReference>
<dbReference type="STRING" id="669874.A0A1E4TW75"/>
<proteinExistence type="predicted"/>
<reference evidence="5" key="1">
    <citation type="submission" date="2016-05" db="EMBL/GenBank/DDBJ databases">
        <title>Comparative genomics of biotechnologically important yeasts.</title>
        <authorList>
            <consortium name="DOE Joint Genome Institute"/>
            <person name="Riley R."/>
            <person name="Haridas S."/>
            <person name="Wolfe K.H."/>
            <person name="Lopes M.R."/>
            <person name="Hittinger C.T."/>
            <person name="Goker M."/>
            <person name="Salamov A."/>
            <person name="Wisecaver J."/>
            <person name="Long T.M."/>
            <person name="Aerts A.L."/>
            <person name="Barry K."/>
            <person name="Choi C."/>
            <person name="Clum A."/>
            <person name="Coughlan A.Y."/>
            <person name="Deshpande S."/>
            <person name="Douglass A.P."/>
            <person name="Hanson S.J."/>
            <person name="Klenk H.-P."/>
            <person name="Labutti K."/>
            <person name="Lapidus A."/>
            <person name="Lindquist E."/>
            <person name="Lipzen A."/>
            <person name="Meier-Kolthoff J.P."/>
            <person name="Ohm R.A."/>
            <person name="Otillar R.P."/>
            <person name="Pangilinan J."/>
            <person name="Peng Y."/>
            <person name="Rokas A."/>
            <person name="Rosa C.A."/>
            <person name="Scheuner C."/>
            <person name="Sibirny A.A."/>
            <person name="Slot J.C."/>
            <person name="Stielow J.B."/>
            <person name="Sun H."/>
            <person name="Kurtzman C.P."/>
            <person name="Blackwell M."/>
            <person name="Grigoriev I.V."/>
            <person name="Jeffries T.W."/>
        </authorList>
    </citation>
    <scope>NUCLEOTIDE SEQUENCE [LARGE SCALE GENOMIC DNA]</scope>
    <source>
        <strain evidence="5">NRRL Y-2460</strain>
    </source>
</reference>
<dbReference type="Pfam" id="PF05345">
    <property type="entry name" value="He_PIG"/>
    <property type="match status" value="2"/>
</dbReference>
<organism evidence="4 5">
    <name type="scientific">Pachysolen tannophilus NRRL Y-2460</name>
    <dbReference type="NCBI Taxonomy" id="669874"/>
    <lineage>
        <taxon>Eukaryota</taxon>
        <taxon>Fungi</taxon>
        <taxon>Dikarya</taxon>
        <taxon>Ascomycota</taxon>
        <taxon>Saccharomycotina</taxon>
        <taxon>Pichiomycetes</taxon>
        <taxon>Pachysolenaceae</taxon>
        <taxon>Pachysolen</taxon>
    </lineage>
</organism>
<feature type="region of interest" description="Disordered" evidence="1">
    <location>
        <begin position="887"/>
        <end position="915"/>
    </location>
</feature>
<keyword evidence="2" id="KW-1133">Transmembrane helix</keyword>
<feature type="compositionally biased region" description="Polar residues" evidence="1">
    <location>
        <begin position="538"/>
        <end position="549"/>
    </location>
</feature>
<feature type="compositionally biased region" description="Polar residues" evidence="1">
    <location>
        <begin position="756"/>
        <end position="785"/>
    </location>
</feature>
<dbReference type="EMBL" id="KV454013">
    <property type="protein sequence ID" value="ODV95991.1"/>
    <property type="molecule type" value="Genomic_DNA"/>
</dbReference>
<evidence type="ECO:0000259" key="3">
    <source>
        <dbReference type="SMART" id="SM00736"/>
    </source>
</evidence>
<feature type="region of interest" description="Disordered" evidence="1">
    <location>
        <begin position="665"/>
        <end position="697"/>
    </location>
</feature>
<dbReference type="OrthoDB" id="41532at2759"/>
<keyword evidence="5" id="KW-1185">Reference proteome</keyword>
<dbReference type="AlphaFoldDB" id="A0A1E4TW75"/>
<evidence type="ECO:0000256" key="1">
    <source>
        <dbReference type="SAM" id="MobiDB-lite"/>
    </source>
</evidence>
<dbReference type="GO" id="GO:0016011">
    <property type="term" value="C:dystroglycan complex"/>
    <property type="evidence" value="ECO:0007669"/>
    <property type="project" value="TreeGrafter"/>
</dbReference>
<dbReference type="Gene3D" id="2.60.40.10">
    <property type="entry name" value="Immunoglobulins"/>
    <property type="match status" value="3"/>
</dbReference>
<keyword evidence="2" id="KW-0812">Transmembrane</keyword>
<evidence type="ECO:0000256" key="2">
    <source>
        <dbReference type="SAM" id="Phobius"/>
    </source>
</evidence>
<feature type="transmembrane region" description="Helical" evidence="2">
    <location>
        <begin position="489"/>
        <end position="513"/>
    </location>
</feature>
<evidence type="ECO:0000313" key="5">
    <source>
        <dbReference type="Proteomes" id="UP000094236"/>
    </source>
</evidence>
<feature type="region of interest" description="Disordered" evidence="1">
    <location>
        <begin position="756"/>
        <end position="802"/>
    </location>
</feature>
<sequence length="915" mass="99106">MKINNFSYLPTIALLYLNSLLVIATPYVGFPFDEQLPLVARTEESYSFTISNETFLSNDSTVTFDASDLPSWLSFDSSSRTFLGTPSTSDATDNLTITLIGYDSTGNISEDYTLVVSTDPAPELKSSDIIFTELSSFGDTNGYDGLVLAPGQTFNLNFSMSIFEVPSDSSNSIVAYYGRSSDATPLPSWIQFDSDTLTFSGTAPAVNSDIAPSFEYGFLLIATDYVDFSGCIGTFKLIVGAHQLSTSLSSTIVLNGTVDETVNYTLPLSDVYLDGKEISSSNISSLTLEGAPSWLSLDEEFLSGTIPDTADDDEVDYFNITIEDVFGNTIAIQFKLDVEDSLFTVSDLSDVNATRGEYFEYTLPKTDFTDLNNTDLSASFDGNETSWLDFHTSNLTFTGSTPTDLDSLEVEITATRGSLTDSLSFEISGVAKSKTSSSPSASSSSAATSSQSSSKTSSATATTGNSSSTTAAGNLDSSKSASSNKKKTVAIAVGVVVPVVTLTIIALVFYFCYWKRRRDSDADQEKSPKSISGPILGNPSNNPNNRSATRSITDVEDDADEDAKRLSALNVLNLEKLDYGSESDESGSTNIEDSSIYQDAMQTYSSDLSWRRNDELWKSRNSLNSIATVATNELYSVRVVDDDFKRKSQQSNILAYRKSGDMLGSTTSSVLTKDSGSGNFQRLDSDNNVISMNNPKSENSLVEPRIVDNNSNYNNRSSSRYFQAPKNLDILHEEHHPRSLGPEHFSLQDNYYNSNGASKNDIGHSTSANDMSTSTSTNAFSSDGTSIGDEFRPTQTSNGDLRWDHVNENTFSATANRTGTEEGGFNFESPANASLRNASNPDTIHNNSTTNINTTSESWADSSRYTDLSGGISAISTTAKARLVEFSHRGRTSSHEPNFGDDRVSNEGEIENADN</sequence>
<keyword evidence="2" id="KW-0472">Membrane</keyword>
<dbReference type="SUPFAM" id="SSF49313">
    <property type="entry name" value="Cadherin-like"/>
    <property type="match status" value="3"/>
</dbReference>
<feature type="domain" description="Dystroglycan-type cadherin-like" evidence="3">
    <location>
        <begin position="343"/>
        <end position="436"/>
    </location>
</feature>
<dbReference type="GO" id="GO:0005509">
    <property type="term" value="F:calcium ion binding"/>
    <property type="evidence" value="ECO:0007669"/>
    <property type="project" value="InterPro"/>
</dbReference>
<feature type="domain" description="Dystroglycan-type cadherin-like" evidence="3">
    <location>
        <begin position="132"/>
        <end position="246"/>
    </location>
</feature>
<protein>
    <recommendedName>
        <fullName evidence="3">Dystroglycan-type cadherin-like domain-containing protein</fullName>
    </recommendedName>
</protein>
<dbReference type="InterPro" id="IPR013783">
    <property type="entry name" value="Ig-like_fold"/>
</dbReference>
<feature type="region of interest" description="Disordered" evidence="1">
    <location>
        <begin position="522"/>
        <end position="549"/>
    </location>
</feature>
<dbReference type="PANTHER" id="PTHR21559">
    <property type="entry name" value="DYSTROGLYCAN-RELATED"/>
    <property type="match status" value="1"/>
</dbReference>
<dbReference type="PANTHER" id="PTHR21559:SF21">
    <property type="entry name" value="DYSTROGLYCAN 1"/>
    <property type="match status" value="1"/>
</dbReference>
<gene>
    <name evidence="4" type="ORF">PACTADRAFT_67037</name>
</gene>
<feature type="domain" description="Dystroglycan-type cadherin-like" evidence="3">
    <location>
        <begin position="27"/>
        <end position="123"/>
    </location>
</feature>
<evidence type="ECO:0000313" key="4">
    <source>
        <dbReference type="EMBL" id="ODV95991.1"/>
    </source>
</evidence>
<feature type="region of interest" description="Disordered" evidence="1">
    <location>
        <begin position="433"/>
        <end position="481"/>
    </location>
</feature>
<dbReference type="GO" id="GO:0043236">
    <property type="term" value="F:laminin binding"/>
    <property type="evidence" value="ECO:0007669"/>
    <property type="project" value="TreeGrafter"/>
</dbReference>